<reference evidence="3" key="1">
    <citation type="submission" date="2010-03" db="EMBL/GenBank/DDBJ databases">
        <title>Annotation of Blastomyces dermatitidis strain ATCC 18188.</title>
        <authorList>
            <consortium name="The Broad Institute Genome Sequencing Platform"/>
            <consortium name="Broad Institute Genome Sequencing Center for Infectious Disease."/>
            <person name="Cuomo C."/>
            <person name="Klein B."/>
            <person name="Sullivan T."/>
            <person name="Heitman J."/>
            <person name="Young S."/>
            <person name="Zeng Q."/>
            <person name="Gargeya S."/>
            <person name="Alvarado L."/>
            <person name="Berlin A.M."/>
            <person name="Chapman S.B."/>
            <person name="Chen Z."/>
            <person name="Freedman E."/>
            <person name="Gellesch M."/>
            <person name="Goldberg J."/>
            <person name="Griggs A."/>
            <person name="Gujja S."/>
            <person name="Heilman E."/>
            <person name="Heiman D."/>
            <person name="Howarth C."/>
            <person name="Mehta T."/>
            <person name="Neiman D."/>
            <person name="Pearson M."/>
            <person name="Roberts A."/>
            <person name="Saif S."/>
            <person name="Shea T."/>
            <person name="Shenoy N."/>
            <person name="Sisk P."/>
            <person name="Stolte C."/>
            <person name="Sykes S."/>
            <person name="White J."/>
            <person name="Yandava C."/>
            <person name="Haas B."/>
            <person name="Nusbaum C."/>
            <person name="Birren B."/>
        </authorList>
    </citation>
    <scope>NUCLEOTIDE SEQUENCE [LARGE SCALE GENOMIC DNA]</scope>
    <source>
        <strain evidence="3">ATCC 18188</strain>
    </source>
</reference>
<feature type="compositionally biased region" description="Basic and acidic residues" evidence="1">
    <location>
        <begin position="211"/>
        <end position="220"/>
    </location>
</feature>
<dbReference type="HOGENOM" id="CLU_061194_0_0_1"/>
<feature type="compositionally biased region" description="Acidic residues" evidence="1">
    <location>
        <begin position="113"/>
        <end position="127"/>
    </location>
</feature>
<accession>F2TAU6</accession>
<feature type="signal peptide" evidence="2">
    <location>
        <begin position="1"/>
        <end position="17"/>
    </location>
</feature>
<dbReference type="EMBL" id="GG749419">
    <property type="protein sequence ID" value="EGE80359.2"/>
    <property type="molecule type" value="Genomic_DNA"/>
</dbReference>
<evidence type="ECO:0000256" key="1">
    <source>
        <dbReference type="SAM" id="MobiDB-lite"/>
    </source>
</evidence>
<dbReference type="EMBL" id="GG749419">
    <property type="protein sequence ID" value="KMW67254.1"/>
    <property type="molecule type" value="Genomic_DNA"/>
</dbReference>
<name>F2TAU6_AJEDA</name>
<gene>
    <name evidence="3" type="ORF">BDDG_03300</name>
</gene>
<feature type="compositionally biased region" description="Acidic residues" evidence="1">
    <location>
        <begin position="221"/>
        <end position="265"/>
    </location>
</feature>
<sequence length="272" mass="29792">MKTTGFLLASWAAVASAKFFQIEVNTAPDKQVNLVAQLDRLERTHRSVTSGLGASVEEPGVYCQAYSDPNGRDELGEPFWRGKSVVFSQEAGEVVPIGSFMCKDTVEKLRDDGVDDDDDDDDDLDLDDKDKGGDLDGDLQDDDDDDDEYLQGDDDGDFQGDDGDGGDTLKGDDDDDEYIQGDEDDDDLEYDGADYDDDDDDDDFQTEGSGGDERIELKDGEYDEDGDLASGGDDDFEAGLDDGDDDFDAGLDDGDDDDQDDPFLDELDKKRM</sequence>
<dbReference type="OrthoDB" id="4188529at2759"/>
<evidence type="ECO:0000256" key="2">
    <source>
        <dbReference type="SAM" id="SignalP"/>
    </source>
</evidence>
<dbReference type="EMBL" id="GG749419">
    <property type="protein sequence ID" value="KMW67255.1"/>
    <property type="molecule type" value="Genomic_DNA"/>
</dbReference>
<feature type="compositionally biased region" description="Acidic residues" evidence="1">
    <location>
        <begin position="172"/>
        <end position="205"/>
    </location>
</feature>
<proteinExistence type="predicted"/>
<evidence type="ECO:0000313" key="3">
    <source>
        <dbReference type="EMBL" id="EGE80359.2"/>
    </source>
</evidence>
<keyword evidence="2" id="KW-0732">Signal</keyword>
<dbReference type="AlphaFoldDB" id="F2TAU6"/>
<feature type="chain" id="PRO_5010114373" evidence="2">
    <location>
        <begin position="18"/>
        <end position="272"/>
    </location>
</feature>
<dbReference type="Proteomes" id="UP000007802">
    <property type="component" value="Unassembled WGS sequence"/>
</dbReference>
<feature type="region of interest" description="Disordered" evidence="1">
    <location>
        <begin position="110"/>
        <end position="272"/>
    </location>
</feature>
<organism evidence="3">
    <name type="scientific">Ajellomyces dermatitidis (strain ATCC 18188 / CBS 674.68)</name>
    <name type="common">Blastomyces dermatitidis</name>
    <dbReference type="NCBI Taxonomy" id="653446"/>
    <lineage>
        <taxon>Eukaryota</taxon>
        <taxon>Fungi</taxon>
        <taxon>Dikarya</taxon>
        <taxon>Ascomycota</taxon>
        <taxon>Pezizomycotina</taxon>
        <taxon>Eurotiomycetes</taxon>
        <taxon>Eurotiomycetidae</taxon>
        <taxon>Onygenales</taxon>
        <taxon>Ajellomycetaceae</taxon>
        <taxon>Blastomyces</taxon>
    </lineage>
</organism>
<protein>
    <submittedName>
        <fullName evidence="3">Uncharacterized protein</fullName>
    </submittedName>
</protein>
<feature type="compositionally biased region" description="Acidic residues" evidence="1">
    <location>
        <begin position="135"/>
        <end position="165"/>
    </location>
</feature>